<gene>
    <name evidence="2" type="ORF">WA026_018704</name>
</gene>
<sequence>MDSFPCLLAPYPSKRPSLEPSVPDVSLLLNPSATNTYRNWKDNLPNEYEREDKHAIVKKQVRFDNSNVGLHSANHIQTDMNSAPNSCARNAYVQNHTLNQCCTPPLNKFFKNKQFQEVYMANIPNRNLDLSLIDIVKPVVKDVDSVVNYISEQPSSEESKVIHQRTPKTYKEFLEMQSCGIKDGELNKSGTDKETCITDIFNYTSPKFNPSVENSNKFKVLKCNKQINHIELSKGCTKPNKNSKTDEYNNDSSPNTKNFQHVITGQVEKFKRSYPPHPEQKLREFTTVENFHDMSSDNFHHQISTKLGPQMNKGKCDNAVQTSIACESQNSSEKVSSTEPEKNNDPTVRDLLKIIQQQNEQLLILQKQVASILECRDYQHPIESPRQILTMNQDKFLTNGGKNDVLENSGSTPRKGPLPKFSIDLMTSFEVSFRPQQNMNYRKHRDLILQEPKIQEITETENNDLEYQKEYAAKKFTDSSLRLQDPINVQETCPSPEPSIKIDMNDYEMSDEEEDEVTSGVGSSFYRNLMDQVNKIIQNAQIQTNGDNRSLKTEEWRDETLNRVKDCTIKHLRKIGMKFSTIDEVSTTSCSASVNESPEQISFAVKQLLMKYLPDDQLSRLALQNNKNFPKKRSEDKIILNSRAPEFSFNTVQFMKKYDLIANDGAKSPRKAIGPISGVPPRMSKKLNRTNPKILDISSLKQQPKLL</sequence>
<proteinExistence type="predicted"/>
<evidence type="ECO:0000256" key="1">
    <source>
        <dbReference type="SAM" id="MobiDB-lite"/>
    </source>
</evidence>
<dbReference type="EMBL" id="JARQZJ010000012">
    <property type="protein sequence ID" value="KAK9872571.1"/>
    <property type="molecule type" value="Genomic_DNA"/>
</dbReference>
<evidence type="ECO:0000313" key="3">
    <source>
        <dbReference type="Proteomes" id="UP001431783"/>
    </source>
</evidence>
<organism evidence="2 3">
    <name type="scientific">Henosepilachna vigintioctopunctata</name>
    <dbReference type="NCBI Taxonomy" id="420089"/>
    <lineage>
        <taxon>Eukaryota</taxon>
        <taxon>Metazoa</taxon>
        <taxon>Ecdysozoa</taxon>
        <taxon>Arthropoda</taxon>
        <taxon>Hexapoda</taxon>
        <taxon>Insecta</taxon>
        <taxon>Pterygota</taxon>
        <taxon>Neoptera</taxon>
        <taxon>Endopterygota</taxon>
        <taxon>Coleoptera</taxon>
        <taxon>Polyphaga</taxon>
        <taxon>Cucujiformia</taxon>
        <taxon>Coccinelloidea</taxon>
        <taxon>Coccinellidae</taxon>
        <taxon>Epilachninae</taxon>
        <taxon>Epilachnini</taxon>
        <taxon>Henosepilachna</taxon>
    </lineage>
</organism>
<keyword evidence="3" id="KW-1185">Reference proteome</keyword>
<evidence type="ECO:0008006" key="4">
    <source>
        <dbReference type="Google" id="ProtNLM"/>
    </source>
</evidence>
<protein>
    <recommendedName>
        <fullName evidence="4">BEN domain-containing protein</fullName>
    </recommendedName>
</protein>
<feature type="region of interest" description="Disordered" evidence="1">
    <location>
        <begin position="235"/>
        <end position="258"/>
    </location>
</feature>
<reference evidence="2 3" key="1">
    <citation type="submission" date="2023-03" db="EMBL/GenBank/DDBJ databases">
        <title>Genome insight into feeding habits of ladybird beetles.</title>
        <authorList>
            <person name="Li H.-S."/>
            <person name="Huang Y.-H."/>
            <person name="Pang H."/>
        </authorList>
    </citation>
    <scope>NUCLEOTIDE SEQUENCE [LARGE SCALE GENOMIC DNA]</scope>
    <source>
        <strain evidence="2">SYSU_2023b</strain>
        <tissue evidence="2">Whole body</tissue>
    </source>
</reference>
<comment type="caution">
    <text evidence="2">The sequence shown here is derived from an EMBL/GenBank/DDBJ whole genome shotgun (WGS) entry which is preliminary data.</text>
</comment>
<dbReference type="AlphaFoldDB" id="A0AAW1TWR9"/>
<evidence type="ECO:0000313" key="2">
    <source>
        <dbReference type="EMBL" id="KAK9872571.1"/>
    </source>
</evidence>
<accession>A0AAW1TWR9</accession>
<dbReference type="Proteomes" id="UP001431783">
    <property type="component" value="Unassembled WGS sequence"/>
</dbReference>
<name>A0AAW1TWR9_9CUCU</name>